<dbReference type="PANTHER" id="PTHR38785:SF1">
    <property type="entry name" value="HOMOLOG OF VIRK"/>
    <property type="match status" value="1"/>
</dbReference>
<dbReference type="OrthoDB" id="3034266at2"/>
<dbReference type="InterPro" id="IPR007488">
    <property type="entry name" value="DUF535"/>
</dbReference>
<accession>A0A1G9UB97</accession>
<dbReference type="GO" id="GO:0006974">
    <property type="term" value="P:DNA damage response"/>
    <property type="evidence" value="ECO:0007669"/>
    <property type="project" value="TreeGrafter"/>
</dbReference>
<dbReference type="STRING" id="349095.SAMN05660299_01126"/>
<proteinExistence type="predicted"/>
<dbReference type="RefSeq" id="WP_091649106.1">
    <property type="nucleotide sequence ID" value="NZ_FNHQ01000009.1"/>
</dbReference>
<protein>
    <recommendedName>
        <fullName evidence="3">DUF535 domain-containing protein</fullName>
    </recommendedName>
</protein>
<evidence type="ECO:0008006" key="3">
    <source>
        <dbReference type="Google" id="ProtNLM"/>
    </source>
</evidence>
<name>A0A1G9UB97_9FIRM</name>
<dbReference type="EMBL" id="FNHQ01000009">
    <property type="protein sequence ID" value="SDM56805.1"/>
    <property type="molecule type" value="Genomic_DNA"/>
</dbReference>
<evidence type="ECO:0000313" key="1">
    <source>
        <dbReference type="EMBL" id="SDM56805.1"/>
    </source>
</evidence>
<sequence>MFFIKISRKIYDDNNFSAYRRSLVFVVRAILNYKKMQKLKEFLDENSLRRDVTVAEPAIFEQVTRCIFYRGSTFGKRLQLITDHLSFLENSLTQEALRQIYLGNGITLWNSNFHNETISLELGMHDNYHREGLMGLILKIEGKPVNAIIFWIELNNINEPILKIGALQGKRNGLDINRALTKYFFGFRPKDFILFGLRTCSAQLTIKQIYAVSNYGHYANNHIRINRKLKTSLDEFWNETGGMVCNDPRFFDIPITSPRKNIEDVVSHKRNLYRKRYTLLDEIRKTIVQSLELYCKS</sequence>
<dbReference type="PANTHER" id="PTHR38785">
    <property type="entry name" value="HOMOLOG OF VIRK"/>
    <property type="match status" value="1"/>
</dbReference>
<keyword evidence="2" id="KW-1185">Reference proteome</keyword>
<dbReference type="Proteomes" id="UP000199309">
    <property type="component" value="Unassembled WGS sequence"/>
</dbReference>
<reference evidence="1 2" key="1">
    <citation type="submission" date="2016-10" db="EMBL/GenBank/DDBJ databases">
        <authorList>
            <person name="de Groot N.N."/>
        </authorList>
    </citation>
    <scope>NUCLEOTIDE SEQUENCE [LARGE SCALE GENOMIC DNA]</scope>
    <source>
        <strain evidence="1 2">DSM 16981</strain>
    </source>
</reference>
<gene>
    <name evidence="1" type="ORF">SAMN05660299_01126</name>
</gene>
<dbReference type="Pfam" id="PF04393">
    <property type="entry name" value="DUF535"/>
    <property type="match status" value="1"/>
</dbReference>
<organism evidence="1 2">
    <name type="scientific">Megasphaera paucivorans</name>
    <dbReference type="NCBI Taxonomy" id="349095"/>
    <lineage>
        <taxon>Bacteria</taxon>
        <taxon>Bacillati</taxon>
        <taxon>Bacillota</taxon>
        <taxon>Negativicutes</taxon>
        <taxon>Veillonellales</taxon>
        <taxon>Veillonellaceae</taxon>
        <taxon>Megasphaera</taxon>
    </lineage>
</organism>
<evidence type="ECO:0000313" key="2">
    <source>
        <dbReference type="Proteomes" id="UP000199309"/>
    </source>
</evidence>
<dbReference type="AlphaFoldDB" id="A0A1G9UB97"/>